<evidence type="ECO:0000313" key="1">
    <source>
        <dbReference type="EMBL" id="KAK3078609.1"/>
    </source>
</evidence>
<dbReference type="EMBL" id="JAWDJW010001751">
    <property type="protein sequence ID" value="KAK3078609.1"/>
    <property type="molecule type" value="Genomic_DNA"/>
</dbReference>
<reference evidence="1" key="1">
    <citation type="submission" date="2024-09" db="EMBL/GenBank/DDBJ databases">
        <title>Black Yeasts Isolated from many extreme environments.</title>
        <authorList>
            <person name="Coleine C."/>
            <person name="Stajich J.E."/>
            <person name="Selbmann L."/>
        </authorList>
    </citation>
    <scope>NUCLEOTIDE SEQUENCE</scope>
    <source>
        <strain evidence="1">CCFEE 5737</strain>
    </source>
</reference>
<gene>
    <name evidence="1" type="ORF">LTS18_007076</name>
</gene>
<proteinExistence type="predicted"/>
<comment type="caution">
    <text evidence="1">The sequence shown here is derived from an EMBL/GenBank/DDBJ whole genome shotgun (WGS) entry which is preliminary data.</text>
</comment>
<organism evidence="1 2">
    <name type="scientific">Coniosporium uncinatum</name>
    <dbReference type="NCBI Taxonomy" id="93489"/>
    <lineage>
        <taxon>Eukaryota</taxon>
        <taxon>Fungi</taxon>
        <taxon>Dikarya</taxon>
        <taxon>Ascomycota</taxon>
        <taxon>Pezizomycotina</taxon>
        <taxon>Dothideomycetes</taxon>
        <taxon>Dothideomycetes incertae sedis</taxon>
        <taxon>Coniosporium</taxon>
    </lineage>
</organism>
<protein>
    <submittedName>
        <fullName evidence="1">Uncharacterized protein</fullName>
    </submittedName>
</protein>
<keyword evidence="2" id="KW-1185">Reference proteome</keyword>
<evidence type="ECO:0000313" key="2">
    <source>
        <dbReference type="Proteomes" id="UP001186974"/>
    </source>
</evidence>
<sequence length="132" mass="13944">MSDAPLHSTGRGGQGNIVHDPNQYVDGAIHREGVVGDTSSKDYSTGRGGAGNIASPQLKPQIGKSEAHDVIPEVDVRDGHENFHTGRGGQGNVHKEKYGGHSHDQSKKSVLDKAKEALHLDGHKNDAAHSTS</sequence>
<accession>A0ACC3DPL6</accession>
<dbReference type="Proteomes" id="UP001186974">
    <property type="component" value="Unassembled WGS sequence"/>
</dbReference>
<name>A0ACC3DPL6_9PEZI</name>